<dbReference type="Proteomes" id="UP000542342">
    <property type="component" value="Unassembled WGS sequence"/>
</dbReference>
<protein>
    <submittedName>
        <fullName evidence="1">Uncharacterized protein</fullName>
    </submittedName>
</protein>
<evidence type="ECO:0000313" key="1">
    <source>
        <dbReference type="EMBL" id="MBA2224934.1"/>
    </source>
</evidence>
<evidence type="ECO:0000313" key="2">
    <source>
        <dbReference type="Proteomes" id="UP000542342"/>
    </source>
</evidence>
<dbReference type="EMBL" id="JACEFB010000001">
    <property type="protein sequence ID" value="MBA2224934.1"/>
    <property type="molecule type" value="Genomic_DNA"/>
</dbReference>
<sequence length="302" mass="33735">MVRKTKCVTGTASGKTSVITASGKKLGDVLWVNDRLRMASLKKILAAWEALPEEERKPGLKVAYGPADPKRPLHRPPEGTLILMGQFRRFMANPDGSLRYTEQADYTPGEGQSGWERLREPAQDMMWIPRAEWQALLPSSPEKGKSYAAPASFVARLARYQLDPERGLGESVKFASVQPAAAQVTVTVEEVSDKELRLKLQGRFELSVKDPGPKGKVISYSPAILGYLTYDRVKQEVTRFDLLAFGEGNNSPRGLIVGKYYLGIFYELVKKPTEAQLVWPRGARDDLKQYLEPKPLVLTSRK</sequence>
<organism evidence="1 2">
    <name type="scientific">Thermogemmata fonticola</name>
    <dbReference type="NCBI Taxonomy" id="2755323"/>
    <lineage>
        <taxon>Bacteria</taxon>
        <taxon>Pseudomonadati</taxon>
        <taxon>Planctomycetota</taxon>
        <taxon>Planctomycetia</taxon>
        <taxon>Gemmatales</taxon>
        <taxon>Gemmataceae</taxon>
        <taxon>Thermogemmata</taxon>
    </lineage>
</organism>
<comment type="caution">
    <text evidence="1">The sequence shown here is derived from an EMBL/GenBank/DDBJ whole genome shotgun (WGS) entry which is preliminary data.</text>
</comment>
<gene>
    <name evidence="1" type="ORF">H0921_02025</name>
</gene>
<accession>A0A7V9AAI3</accession>
<keyword evidence="2" id="KW-1185">Reference proteome</keyword>
<proteinExistence type="predicted"/>
<dbReference type="RefSeq" id="WP_194536343.1">
    <property type="nucleotide sequence ID" value="NZ_JACEFB010000001.1"/>
</dbReference>
<name>A0A7V9AAI3_9BACT</name>
<reference evidence="1 2" key="1">
    <citation type="submission" date="2020-07" db="EMBL/GenBank/DDBJ databases">
        <title>Thermogemmata thermophila gen. nov., sp. nov., a novel moderate thermophilic planctomycete from a Kamchatka hot spring.</title>
        <authorList>
            <person name="Elcheninov A.G."/>
            <person name="Podosokorskaya O.A."/>
            <person name="Kovaleva O.L."/>
            <person name="Novikov A."/>
            <person name="Bonch-Osmolovskaya E.A."/>
            <person name="Toshchakov S.V."/>
            <person name="Kublanov I.V."/>
        </authorList>
    </citation>
    <scope>NUCLEOTIDE SEQUENCE [LARGE SCALE GENOMIC DNA]</scope>
    <source>
        <strain evidence="1 2">2918</strain>
    </source>
</reference>
<dbReference type="AlphaFoldDB" id="A0A7V9AAI3"/>